<accession>A0AAE1QHR1</accession>
<sequence length="185" mass="21727">MCRVFLYLYEHHQPDPNVYVGQRLREIPNGWARIGRIEKEMLMNQRVSPYEMDICLLYTLLQRTCGLQPDTQNDSVWNTPTSPDGIERQLYLLKERRNHLVHNANAYLNLTKQELIEKVNVLERRVWKSWVSSYMTDNTEYDLMVKVECGQVTTRDVGRLVKEELLPQASQDCDPSQVVKLLTSL</sequence>
<dbReference type="Proteomes" id="UP001292094">
    <property type="component" value="Unassembled WGS sequence"/>
</dbReference>
<evidence type="ECO:0008006" key="3">
    <source>
        <dbReference type="Google" id="ProtNLM"/>
    </source>
</evidence>
<gene>
    <name evidence="1" type="ORF">Pmani_002344</name>
</gene>
<reference evidence="1" key="1">
    <citation type="submission" date="2023-11" db="EMBL/GenBank/DDBJ databases">
        <title>Genome assemblies of two species of porcelain crab, Petrolisthes cinctipes and Petrolisthes manimaculis (Anomura: Porcellanidae).</title>
        <authorList>
            <person name="Angst P."/>
        </authorList>
    </citation>
    <scope>NUCLEOTIDE SEQUENCE</scope>
    <source>
        <strain evidence="1">PB745_02</strain>
        <tissue evidence="1">Gill</tissue>
    </source>
</reference>
<keyword evidence="2" id="KW-1185">Reference proteome</keyword>
<evidence type="ECO:0000313" key="1">
    <source>
        <dbReference type="EMBL" id="KAK4327174.1"/>
    </source>
</evidence>
<proteinExistence type="predicted"/>
<name>A0AAE1QHR1_9EUCA</name>
<dbReference type="EMBL" id="JAWZYT010000167">
    <property type="protein sequence ID" value="KAK4327174.1"/>
    <property type="molecule type" value="Genomic_DNA"/>
</dbReference>
<dbReference type="AlphaFoldDB" id="A0AAE1QHR1"/>
<organism evidence="1 2">
    <name type="scientific">Petrolisthes manimaculis</name>
    <dbReference type="NCBI Taxonomy" id="1843537"/>
    <lineage>
        <taxon>Eukaryota</taxon>
        <taxon>Metazoa</taxon>
        <taxon>Ecdysozoa</taxon>
        <taxon>Arthropoda</taxon>
        <taxon>Crustacea</taxon>
        <taxon>Multicrustacea</taxon>
        <taxon>Malacostraca</taxon>
        <taxon>Eumalacostraca</taxon>
        <taxon>Eucarida</taxon>
        <taxon>Decapoda</taxon>
        <taxon>Pleocyemata</taxon>
        <taxon>Anomura</taxon>
        <taxon>Galatheoidea</taxon>
        <taxon>Porcellanidae</taxon>
        <taxon>Petrolisthes</taxon>
    </lineage>
</organism>
<protein>
    <recommendedName>
        <fullName evidence="3">DZIP3-like HEPN domain-containing protein</fullName>
    </recommendedName>
</protein>
<comment type="caution">
    <text evidence="1">The sequence shown here is derived from an EMBL/GenBank/DDBJ whole genome shotgun (WGS) entry which is preliminary data.</text>
</comment>
<evidence type="ECO:0000313" key="2">
    <source>
        <dbReference type="Proteomes" id="UP001292094"/>
    </source>
</evidence>